<dbReference type="Pfam" id="PF10192">
    <property type="entry name" value="GPR180-TMEM145_TM"/>
    <property type="match status" value="1"/>
</dbReference>
<keyword evidence="2" id="KW-1133">Transmembrane helix</keyword>
<feature type="transmembrane region" description="Helical" evidence="2">
    <location>
        <begin position="56"/>
        <end position="78"/>
    </location>
</feature>
<feature type="transmembrane region" description="Helical" evidence="2">
    <location>
        <begin position="84"/>
        <end position="108"/>
    </location>
</feature>
<feature type="transmembrane region" description="Helical" evidence="2">
    <location>
        <begin position="23"/>
        <end position="44"/>
    </location>
</feature>
<dbReference type="GO" id="GO:0019236">
    <property type="term" value="P:response to pheromone"/>
    <property type="evidence" value="ECO:0007669"/>
    <property type="project" value="InterPro"/>
</dbReference>
<evidence type="ECO:0000313" key="5">
    <source>
        <dbReference type="Proteomes" id="UP001146793"/>
    </source>
</evidence>
<feature type="domain" description="GPR180/TMEM145 transmembrane" evidence="3">
    <location>
        <begin position="2"/>
        <end position="174"/>
    </location>
</feature>
<organism evidence="4 5">
    <name type="scientific">Anaeramoeba flamelloides</name>
    <dbReference type="NCBI Taxonomy" id="1746091"/>
    <lineage>
        <taxon>Eukaryota</taxon>
        <taxon>Metamonada</taxon>
        <taxon>Anaeramoebidae</taxon>
        <taxon>Anaeramoeba</taxon>
    </lineage>
</organism>
<accession>A0AAV7YWY4</accession>
<keyword evidence="2" id="KW-0812">Transmembrane</keyword>
<name>A0AAV7YWY4_9EUKA</name>
<evidence type="ECO:0000313" key="4">
    <source>
        <dbReference type="EMBL" id="KAJ3434333.1"/>
    </source>
</evidence>
<dbReference type="InterPro" id="IPR047831">
    <property type="entry name" value="GPR180/TMEM145"/>
</dbReference>
<evidence type="ECO:0000259" key="3">
    <source>
        <dbReference type="Pfam" id="PF10192"/>
    </source>
</evidence>
<feature type="transmembrane region" description="Helical" evidence="2">
    <location>
        <begin position="129"/>
        <end position="152"/>
    </location>
</feature>
<dbReference type="InterPro" id="IPR019336">
    <property type="entry name" value="GPR180/TMEM145_TM"/>
</dbReference>
<feature type="region of interest" description="Disordered" evidence="1">
    <location>
        <begin position="205"/>
        <end position="231"/>
    </location>
</feature>
<protein>
    <recommendedName>
        <fullName evidence="3">GPR180/TMEM145 transmembrane domain-containing protein</fullName>
    </recommendedName>
</protein>
<dbReference type="PANTHER" id="PTHR23252">
    <property type="entry name" value="INTIMAL THICKNESS RECEPTOR-RELATED"/>
    <property type="match status" value="1"/>
</dbReference>
<dbReference type="Proteomes" id="UP001146793">
    <property type="component" value="Unassembled WGS sequence"/>
</dbReference>
<reference evidence="4" key="1">
    <citation type="submission" date="2022-08" db="EMBL/GenBank/DDBJ databases">
        <title>Novel sulphate-reducing endosymbionts in the free-living metamonad Anaeramoeba.</title>
        <authorList>
            <person name="Jerlstrom-Hultqvist J."/>
            <person name="Cepicka I."/>
            <person name="Gallot-Lavallee L."/>
            <person name="Salas-Leiva D."/>
            <person name="Curtis B.A."/>
            <person name="Zahonova K."/>
            <person name="Pipaliya S."/>
            <person name="Dacks J."/>
            <person name="Roger A.J."/>
        </authorList>
    </citation>
    <scope>NUCLEOTIDE SEQUENCE</scope>
    <source>
        <strain evidence="4">Busselton2</strain>
    </source>
</reference>
<dbReference type="PANTHER" id="PTHR23252:SF24">
    <property type="entry name" value="TRANSMEMBRANE PROTEIN 145"/>
    <property type="match status" value="1"/>
</dbReference>
<evidence type="ECO:0000256" key="2">
    <source>
        <dbReference type="SAM" id="Phobius"/>
    </source>
</evidence>
<comment type="caution">
    <text evidence="4">The sequence shown here is derived from an EMBL/GenBank/DDBJ whole genome shotgun (WGS) entry which is preliminary data.</text>
</comment>
<keyword evidence="2" id="KW-0472">Membrane</keyword>
<proteinExistence type="predicted"/>
<feature type="transmembrane region" description="Helical" evidence="2">
    <location>
        <begin position="158"/>
        <end position="179"/>
    </location>
</feature>
<evidence type="ECO:0000256" key="1">
    <source>
        <dbReference type="SAM" id="MobiDB-lite"/>
    </source>
</evidence>
<sequence>MAHFASFASNGMGSRSTRIFGEVIGSISTAFLIMLVLLVANGYGITNENFSKKRSVVATVILYFLLSIILIIAAYVDLDRGSQYYVFEAIPGVFLLILRFVVLGLFLIMIVPNVKAEKNHNIKDFYTKFGITSVIWLIYFPLMVFIGLAFSPTYREKFVSAFSACVEYIFLILLIVWFWPSKLSQYKPITVTDIEKETEKNENGFYQVASEKSDSETSSTSSENSSEDDQL</sequence>
<dbReference type="GO" id="GO:0007186">
    <property type="term" value="P:G protein-coupled receptor signaling pathway"/>
    <property type="evidence" value="ECO:0007669"/>
    <property type="project" value="InterPro"/>
</dbReference>
<gene>
    <name evidence="4" type="ORF">M0812_19812</name>
</gene>
<dbReference type="EMBL" id="JANTQA010000044">
    <property type="protein sequence ID" value="KAJ3434333.1"/>
    <property type="molecule type" value="Genomic_DNA"/>
</dbReference>
<dbReference type="AlphaFoldDB" id="A0AAV7YWY4"/>